<gene>
    <name evidence="1" type="ORF">PG986_006404</name>
</gene>
<sequence>MNQLFSPDVVTANSMLYRIIHSATVLAKYSCLATFLTAAPVVSIPRPEDISPMVKDAIRKSTVADTPHSYK</sequence>
<proteinExistence type="predicted"/>
<name>A0ABR1QKC2_9PEZI</name>
<comment type="caution">
    <text evidence="1">The sequence shown here is derived from an EMBL/GenBank/DDBJ whole genome shotgun (WGS) entry which is preliminary data.</text>
</comment>
<reference evidence="1 2" key="1">
    <citation type="submission" date="2023-01" db="EMBL/GenBank/DDBJ databases">
        <title>Analysis of 21 Apiospora genomes using comparative genomics revels a genus with tremendous synthesis potential of carbohydrate active enzymes and secondary metabolites.</title>
        <authorList>
            <person name="Sorensen T."/>
        </authorList>
    </citation>
    <scope>NUCLEOTIDE SEQUENCE [LARGE SCALE GENOMIC DNA]</scope>
    <source>
        <strain evidence="1 2">CBS 24483</strain>
    </source>
</reference>
<accession>A0ABR1QKC2</accession>
<keyword evidence="2" id="KW-1185">Reference proteome</keyword>
<organism evidence="1 2">
    <name type="scientific">Apiospora aurea</name>
    <dbReference type="NCBI Taxonomy" id="335848"/>
    <lineage>
        <taxon>Eukaryota</taxon>
        <taxon>Fungi</taxon>
        <taxon>Dikarya</taxon>
        <taxon>Ascomycota</taxon>
        <taxon>Pezizomycotina</taxon>
        <taxon>Sordariomycetes</taxon>
        <taxon>Xylariomycetidae</taxon>
        <taxon>Amphisphaeriales</taxon>
        <taxon>Apiosporaceae</taxon>
        <taxon>Apiospora</taxon>
    </lineage>
</organism>
<evidence type="ECO:0000313" key="1">
    <source>
        <dbReference type="EMBL" id="KAK7957182.1"/>
    </source>
</evidence>
<dbReference type="GeneID" id="92075688"/>
<evidence type="ECO:0000313" key="2">
    <source>
        <dbReference type="Proteomes" id="UP001391051"/>
    </source>
</evidence>
<dbReference type="RefSeq" id="XP_066702488.1">
    <property type="nucleotide sequence ID" value="XM_066842626.1"/>
</dbReference>
<dbReference type="EMBL" id="JAQQWE010000004">
    <property type="protein sequence ID" value="KAK7957182.1"/>
    <property type="molecule type" value="Genomic_DNA"/>
</dbReference>
<dbReference type="Proteomes" id="UP001391051">
    <property type="component" value="Unassembled WGS sequence"/>
</dbReference>
<protein>
    <submittedName>
        <fullName evidence="1">Uncharacterized protein</fullName>
    </submittedName>
</protein>